<evidence type="ECO:0000313" key="6">
    <source>
        <dbReference type="Proteomes" id="UP000638986"/>
    </source>
</evidence>
<dbReference type="EMBL" id="JADMCD010000003">
    <property type="protein sequence ID" value="MBF8640783.1"/>
    <property type="molecule type" value="Genomic_DNA"/>
</dbReference>
<name>A0A2X2CGA1_PSELU</name>
<evidence type="ECO:0000313" key="5">
    <source>
        <dbReference type="Proteomes" id="UP000626180"/>
    </source>
</evidence>
<organism evidence="3 4">
    <name type="scientific">Pseudomonas luteola</name>
    <dbReference type="NCBI Taxonomy" id="47886"/>
    <lineage>
        <taxon>Bacteria</taxon>
        <taxon>Pseudomonadati</taxon>
        <taxon>Pseudomonadota</taxon>
        <taxon>Gammaproteobacteria</taxon>
        <taxon>Pseudomonadales</taxon>
        <taxon>Pseudomonadaceae</taxon>
        <taxon>Pseudomonas</taxon>
    </lineage>
</organism>
<reference evidence="1 5" key="2">
    <citation type="submission" date="2020-10" db="EMBL/GenBank/DDBJ databases">
        <title>Genome sequences of Pseudomonas isolates.</title>
        <authorList>
            <person name="Wessels L."/>
            <person name="Reich F."/>
            <person name="Hammerl J."/>
        </authorList>
    </citation>
    <scope>NUCLEOTIDE SEQUENCE [LARGE SCALE GENOMIC DNA]</scope>
    <source>
        <strain evidence="1 5">20-MO00624-0</strain>
    </source>
</reference>
<accession>A0A2X2CGA1</accession>
<gene>
    <name evidence="2" type="ORF">I5Q09_01670</name>
    <name evidence="1" type="ORF">IRZ65_08820</name>
    <name evidence="3" type="ORF">NCTC11842_02071</name>
</gene>
<keyword evidence="5" id="KW-1185">Reference proteome</keyword>
<evidence type="ECO:0000313" key="4">
    <source>
        <dbReference type="Proteomes" id="UP000250443"/>
    </source>
</evidence>
<evidence type="ECO:0000313" key="1">
    <source>
        <dbReference type="EMBL" id="MBF8640783.1"/>
    </source>
</evidence>
<dbReference type="Proteomes" id="UP000638986">
    <property type="component" value="Unassembled WGS sequence"/>
</dbReference>
<dbReference type="AlphaFoldDB" id="A0A2X2CGA1"/>
<evidence type="ECO:0000313" key="2">
    <source>
        <dbReference type="EMBL" id="MBH3437389.1"/>
    </source>
</evidence>
<reference evidence="3 4" key="1">
    <citation type="submission" date="2018-06" db="EMBL/GenBank/DDBJ databases">
        <authorList>
            <consortium name="Pathogen Informatics"/>
            <person name="Doyle S."/>
        </authorList>
    </citation>
    <scope>NUCLEOTIDE SEQUENCE [LARGE SCALE GENOMIC DNA]</scope>
    <source>
        <strain evidence="3 4">NCTC11842</strain>
    </source>
</reference>
<dbReference type="RefSeq" id="WP_010798231.1">
    <property type="nucleotide sequence ID" value="NZ_CP044086.1"/>
</dbReference>
<proteinExistence type="predicted"/>
<protein>
    <submittedName>
        <fullName evidence="3">Uncharacterized protein</fullName>
    </submittedName>
</protein>
<dbReference type="EMBL" id="UAUF01000011">
    <property type="protein sequence ID" value="SPZ06153.1"/>
    <property type="molecule type" value="Genomic_DNA"/>
</dbReference>
<dbReference type="Proteomes" id="UP000250443">
    <property type="component" value="Unassembled WGS sequence"/>
</dbReference>
<sequence length="74" mass="8295">MHFLIMQGQYGHKLVSYSDAVFDLKEALTELKGKDAANSPMILDDKVVQSTYLCTETGMPVQEIDGYLIRLAEL</sequence>
<dbReference type="Proteomes" id="UP000626180">
    <property type="component" value="Unassembled WGS sequence"/>
</dbReference>
<dbReference type="EMBL" id="JADTXM010000001">
    <property type="protein sequence ID" value="MBH3437389.1"/>
    <property type="molecule type" value="Genomic_DNA"/>
</dbReference>
<evidence type="ECO:0000313" key="3">
    <source>
        <dbReference type="EMBL" id="SPZ06153.1"/>
    </source>
</evidence>
<reference evidence="2 6" key="3">
    <citation type="submission" date="2020-11" db="EMBL/GenBank/DDBJ databases">
        <title>Enhanced detection system for hospital associated transmission using whole genome sequencing surveillance.</title>
        <authorList>
            <person name="Harrison L.H."/>
            <person name="Van Tyne D."/>
            <person name="Marsh J.W."/>
            <person name="Griffith M.P."/>
            <person name="Snyder D.J."/>
            <person name="Cooper V.S."/>
            <person name="Mustapha M."/>
        </authorList>
    </citation>
    <scope>NUCLEOTIDE SEQUENCE [LARGE SCALE GENOMIC DNA]</scope>
    <source>
        <strain evidence="2 6">PSB00013</strain>
    </source>
</reference>
<dbReference type="GeneID" id="300269234"/>